<organism evidence="5 6">
    <name type="scientific">Trichoderma harzianum</name>
    <name type="common">Hypocrea lixii</name>
    <dbReference type="NCBI Taxonomy" id="5544"/>
    <lineage>
        <taxon>Eukaryota</taxon>
        <taxon>Fungi</taxon>
        <taxon>Dikarya</taxon>
        <taxon>Ascomycota</taxon>
        <taxon>Pezizomycotina</taxon>
        <taxon>Sordariomycetes</taxon>
        <taxon>Hypocreomycetidae</taxon>
        <taxon>Hypocreales</taxon>
        <taxon>Hypocreaceae</taxon>
        <taxon>Trichoderma</taxon>
    </lineage>
</organism>
<proteinExistence type="inferred from homology"/>
<keyword evidence="3" id="KW-0206">Cytoskeleton</keyword>
<evidence type="ECO:0000256" key="3">
    <source>
        <dbReference type="RuleBase" id="RU364030"/>
    </source>
</evidence>
<comment type="subunit">
    <text evidence="3">Supercomplex made of cofactors A to E. Cofactors A and D function by capturing and stabilizing tubulin in a quasi-native conformation. Cofactor E binds to the cofactor D-tubulin complex; interaction with cofactor C then causes the release of tubulin polypeptides that are committed to the native state.</text>
</comment>
<dbReference type="InterPro" id="IPR004226">
    <property type="entry name" value="TBCA"/>
</dbReference>
<accession>A0A0F9XNI9</accession>
<dbReference type="Proteomes" id="UP000034112">
    <property type="component" value="Unassembled WGS sequence"/>
</dbReference>
<dbReference type="AlphaFoldDB" id="A0A0F9XNI9"/>
<dbReference type="PANTHER" id="PTHR21500:SF0">
    <property type="entry name" value="TUBULIN-SPECIFIC CHAPERONE A"/>
    <property type="match status" value="1"/>
</dbReference>
<dbReference type="Gene3D" id="1.20.58.90">
    <property type="match status" value="1"/>
</dbReference>
<dbReference type="InterPro" id="IPR036126">
    <property type="entry name" value="TBCA_sf"/>
</dbReference>
<sequence length="118" mass="12960">MPSPSPLVIATGAVNRLLKEEASYHKELLAQEAEAKAQEEKIKNGQDDEDGNATYILKQHKMVVEQTRAVFKPLRDRINQAVEKLEDLVASEEKTGSASAEELANAKAALEKAKTDDN</sequence>
<gene>
    <name evidence="5" type="ORF">THAR02_01629</name>
</gene>
<keyword evidence="2 3" id="KW-0143">Chaperone</keyword>
<dbReference type="GO" id="GO:0005829">
    <property type="term" value="C:cytosol"/>
    <property type="evidence" value="ECO:0007669"/>
    <property type="project" value="TreeGrafter"/>
</dbReference>
<dbReference type="GO" id="GO:0007023">
    <property type="term" value="P:post-chaperonin tubulin folding pathway"/>
    <property type="evidence" value="ECO:0007669"/>
    <property type="project" value="UniProtKB-UniRule"/>
</dbReference>
<dbReference type="OrthoDB" id="296187at2759"/>
<evidence type="ECO:0000256" key="2">
    <source>
        <dbReference type="ARBA" id="ARBA00023186"/>
    </source>
</evidence>
<dbReference type="GO" id="GO:0007021">
    <property type="term" value="P:tubulin complex assembly"/>
    <property type="evidence" value="ECO:0007669"/>
    <property type="project" value="UniProtKB-UniRule"/>
</dbReference>
<dbReference type="GO" id="GO:0005874">
    <property type="term" value="C:microtubule"/>
    <property type="evidence" value="ECO:0007669"/>
    <property type="project" value="UniProtKB-KW"/>
</dbReference>
<feature type="region of interest" description="Disordered" evidence="4">
    <location>
        <begin position="34"/>
        <end position="53"/>
    </location>
</feature>
<evidence type="ECO:0000313" key="5">
    <source>
        <dbReference type="EMBL" id="KKP06291.1"/>
    </source>
</evidence>
<comment type="caution">
    <text evidence="5">The sequence shown here is derived from an EMBL/GenBank/DDBJ whole genome shotgun (WGS) entry which is preliminary data.</text>
</comment>
<name>A0A0F9XNI9_TRIHA</name>
<keyword evidence="3" id="KW-0493">Microtubule</keyword>
<reference evidence="6" key="1">
    <citation type="journal article" date="2015" name="Genome Announc.">
        <title>Draft whole-genome sequence of the biocontrol agent Trichoderma harzianum T6776.</title>
        <authorList>
            <person name="Baroncelli R."/>
            <person name="Piaggeschi G."/>
            <person name="Fiorini L."/>
            <person name="Bertolini E."/>
            <person name="Zapparata A."/>
            <person name="Pe M.E."/>
            <person name="Sarrocco S."/>
            <person name="Vannacci G."/>
        </authorList>
    </citation>
    <scope>NUCLEOTIDE SEQUENCE [LARGE SCALE GENOMIC DNA]</scope>
    <source>
        <strain evidence="6">T6776</strain>
    </source>
</reference>
<evidence type="ECO:0000256" key="1">
    <source>
        <dbReference type="ARBA" id="ARBA00006806"/>
    </source>
</evidence>
<evidence type="ECO:0000256" key="4">
    <source>
        <dbReference type="SAM" id="MobiDB-lite"/>
    </source>
</evidence>
<keyword evidence="3" id="KW-0963">Cytoplasm</keyword>
<comment type="subcellular location">
    <subcellularLocation>
        <location evidence="3">Cytoplasm</location>
        <location evidence="3">Cytoskeleton</location>
    </subcellularLocation>
</comment>
<feature type="compositionally biased region" description="Basic and acidic residues" evidence="4">
    <location>
        <begin position="34"/>
        <end position="46"/>
    </location>
</feature>
<evidence type="ECO:0000313" key="6">
    <source>
        <dbReference type="Proteomes" id="UP000034112"/>
    </source>
</evidence>
<dbReference type="SUPFAM" id="SSF46988">
    <property type="entry name" value="Tubulin chaperone cofactor A"/>
    <property type="match status" value="1"/>
</dbReference>
<dbReference type="EMBL" id="JOKZ01000029">
    <property type="protein sequence ID" value="KKP06291.1"/>
    <property type="molecule type" value="Genomic_DNA"/>
</dbReference>
<dbReference type="Pfam" id="PF02970">
    <property type="entry name" value="TBCA"/>
    <property type="match status" value="1"/>
</dbReference>
<protein>
    <recommendedName>
        <fullName evidence="3">Tubulin-specific chaperone A</fullName>
    </recommendedName>
</protein>
<dbReference type="PANTHER" id="PTHR21500">
    <property type="entry name" value="TUBULIN-SPECIFIC CHAPERONE A"/>
    <property type="match status" value="1"/>
</dbReference>
<dbReference type="OMA" id="DENREYM"/>
<dbReference type="GO" id="GO:0048487">
    <property type="term" value="F:beta-tubulin binding"/>
    <property type="evidence" value="ECO:0007669"/>
    <property type="project" value="InterPro"/>
</dbReference>
<comment type="similarity">
    <text evidence="1 3">Belongs to the TBCA family.</text>
</comment>